<dbReference type="InterPro" id="IPR017911">
    <property type="entry name" value="MacB-like_ATP-bd"/>
</dbReference>
<keyword evidence="1" id="KW-0813">Transport</keyword>
<dbReference type="InterPro" id="IPR027417">
    <property type="entry name" value="P-loop_NTPase"/>
</dbReference>
<proteinExistence type="inferred from homology"/>
<accession>A0A2U3KYG5</accession>
<dbReference type="AlphaFoldDB" id="A0A2U3KYG5"/>
<evidence type="ECO:0000256" key="3">
    <source>
        <dbReference type="ARBA" id="ARBA00022840"/>
    </source>
</evidence>
<evidence type="ECO:0000313" key="8">
    <source>
        <dbReference type="Proteomes" id="UP000238701"/>
    </source>
</evidence>
<dbReference type="Pfam" id="PF00005">
    <property type="entry name" value="ABC_tran"/>
    <property type="match status" value="1"/>
</dbReference>
<dbReference type="CDD" id="cd03255">
    <property type="entry name" value="ABC_MJ0796_LolCDE_FtsE"/>
    <property type="match status" value="1"/>
</dbReference>
<dbReference type="EMBL" id="OMOD01000150">
    <property type="protein sequence ID" value="SPF44726.1"/>
    <property type="molecule type" value="Genomic_DNA"/>
</dbReference>
<dbReference type="InterPro" id="IPR003593">
    <property type="entry name" value="AAA+_ATPase"/>
</dbReference>
<dbReference type="GO" id="GO:0005886">
    <property type="term" value="C:plasma membrane"/>
    <property type="evidence" value="ECO:0007669"/>
    <property type="project" value="TreeGrafter"/>
</dbReference>
<keyword evidence="2" id="KW-0547">Nucleotide-binding</keyword>
<dbReference type="GO" id="GO:0098796">
    <property type="term" value="C:membrane protein complex"/>
    <property type="evidence" value="ECO:0007669"/>
    <property type="project" value="UniProtKB-ARBA"/>
</dbReference>
<dbReference type="InterPro" id="IPR015854">
    <property type="entry name" value="ABC_transpr_LolD-like"/>
</dbReference>
<dbReference type="InterPro" id="IPR017871">
    <property type="entry name" value="ABC_transporter-like_CS"/>
</dbReference>
<gene>
    <name evidence="7" type="ORF">SBA1_550091</name>
</gene>
<dbReference type="PROSITE" id="PS00211">
    <property type="entry name" value="ABC_TRANSPORTER_1"/>
    <property type="match status" value="1"/>
</dbReference>
<dbReference type="GO" id="GO:0022857">
    <property type="term" value="F:transmembrane transporter activity"/>
    <property type="evidence" value="ECO:0007669"/>
    <property type="project" value="TreeGrafter"/>
</dbReference>
<dbReference type="Gene3D" id="3.40.50.300">
    <property type="entry name" value="P-loop containing nucleotide triphosphate hydrolases"/>
    <property type="match status" value="1"/>
</dbReference>
<evidence type="ECO:0000256" key="1">
    <source>
        <dbReference type="ARBA" id="ARBA00022448"/>
    </source>
</evidence>
<sequence>MTAAPMSSLAVAVRSENLCRHYHMGETLIRAVDGVSLEVRAGEFVALLGSSGSGKSSMLNLIAGLDRPTSGTVVVQNRDLAKLSREDLAKYRLHVVGMVFQSFNLIPSMTLAENVELPLRFAEVDRSQRENLVREALDRVGLRARKDHRPSELSGGEQQRAALARALINRPQLLLADEPTGNLDSHTGIEIMDLVREFNRQLGMTVVMVTHERALAERYAERMIFLADGKLTHEQPNPPAGAQPGRQGHA</sequence>
<feature type="region of interest" description="Disordered" evidence="5">
    <location>
        <begin position="230"/>
        <end position="250"/>
    </location>
</feature>
<evidence type="ECO:0000256" key="5">
    <source>
        <dbReference type="SAM" id="MobiDB-lite"/>
    </source>
</evidence>
<dbReference type="SUPFAM" id="SSF52540">
    <property type="entry name" value="P-loop containing nucleoside triphosphate hydrolases"/>
    <property type="match status" value="1"/>
</dbReference>
<dbReference type="FunFam" id="3.40.50.300:FF:000032">
    <property type="entry name" value="Export ABC transporter ATP-binding protein"/>
    <property type="match status" value="1"/>
</dbReference>
<name>A0A2U3KYG5_9BACT</name>
<dbReference type="InterPro" id="IPR003439">
    <property type="entry name" value="ABC_transporter-like_ATP-bd"/>
</dbReference>
<keyword evidence="3" id="KW-0067">ATP-binding</keyword>
<feature type="domain" description="ABC transporter" evidence="6">
    <location>
        <begin position="13"/>
        <end position="250"/>
    </location>
</feature>
<dbReference type="SMART" id="SM00382">
    <property type="entry name" value="AAA"/>
    <property type="match status" value="1"/>
</dbReference>
<reference evidence="8" key="1">
    <citation type="submission" date="2018-02" db="EMBL/GenBank/DDBJ databases">
        <authorList>
            <person name="Hausmann B."/>
        </authorList>
    </citation>
    <scope>NUCLEOTIDE SEQUENCE [LARGE SCALE GENOMIC DNA]</scope>
    <source>
        <strain evidence="8">Peat soil MAG SbA1</strain>
    </source>
</reference>
<dbReference type="PROSITE" id="PS50893">
    <property type="entry name" value="ABC_TRANSPORTER_2"/>
    <property type="match status" value="1"/>
</dbReference>
<comment type="similarity">
    <text evidence="4">Belongs to the ABC transporter superfamily. Macrolide exporter (TC 3.A.1.122) family.</text>
</comment>
<evidence type="ECO:0000256" key="4">
    <source>
        <dbReference type="ARBA" id="ARBA00038388"/>
    </source>
</evidence>
<evidence type="ECO:0000259" key="6">
    <source>
        <dbReference type="PROSITE" id="PS50893"/>
    </source>
</evidence>
<evidence type="ECO:0000256" key="2">
    <source>
        <dbReference type="ARBA" id="ARBA00022741"/>
    </source>
</evidence>
<protein>
    <submittedName>
        <fullName evidence="7">ABC transporter, ATPase subunit</fullName>
    </submittedName>
</protein>
<evidence type="ECO:0000313" key="7">
    <source>
        <dbReference type="EMBL" id="SPF44726.1"/>
    </source>
</evidence>
<dbReference type="Proteomes" id="UP000238701">
    <property type="component" value="Unassembled WGS sequence"/>
</dbReference>
<dbReference type="GO" id="GO:0005524">
    <property type="term" value="F:ATP binding"/>
    <property type="evidence" value="ECO:0007669"/>
    <property type="project" value="UniProtKB-KW"/>
</dbReference>
<organism evidence="7 8">
    <name type="scientific">Candidatus Sulfotelmatobacter kueseliae</name>
    <dbReference type="NCBI Taxonomy" id="2042962"/>
    <lineage>
        <taxon>Bacteria</taxon>
        <taxon>Pseudomonadati</taxon>
        <taxon>Acidobacteriota</taxon>
        <taxon>Terriglobia</taxon>
        <taxon>Terriglobales</taxon>
        <taxon>Candidatus Korobacteraceae</taxon>
        <taxon>Candidatus Sulfotelmatobacter</taxon>
    </lineage>
</organism>
<dbReference type="PANTHER" id="PTHR24220">
    <property type="entry name" value="IMPORT ATP-BINDING PROTEIN"/>
    <property type="match status" value="1"/>
</dbReference>
<dbReference type="GO" id="GO:0016887">
    <property type="term" value="F:ATP hydrolysis activity"/>
    <property type="evidence" value="ECO:0007669"/>
    <property type="project" value="InterPro"/>
</dbReference>